<keyword evidence="2" id="KW-0479">Metal-binding</keyword>
<evidence type="ECO:0000256" key="4">
    <source>
        <dbReference type="ARBA" id="ARBA00022833"/>
    </source>
</evidence>
<dbReference type="InterPro" id="IPR036866">
    <property type="entry name" value="RibonucZ/Hydroxyglut_hydro"/>
</dbReference>
<sequence>MPLLILAVTLLACLLPLRDAAAKLTLWRLDCGAIQVNDLDLFSDTFHFAGRQKRLANSCYLLRHDDVWMLWDAGLPESLLGAPLGGQPMSASLEKTIAEQLRAVGVAPEDIAILGASHNHFDHVGQASRFTKARLLMGQADFAALSTDPLPFAVDPRPLDAWMRGERPVETATGDRDVFGDGSVVMLAVPGHTPGSYALLVRLPRTGPVLLSGDAAIFDEQLAGGDVPSFNADRARSVASMQRLQAIAERLGARFVLQHDPDGIGLLPAFPACAK</sequence>
<evidence type="ECO:0000256" key="2">
    <source>
        <dbReference type="ARBA" id="ARBA00022723"/>
    </source>
</evidence>
<evidence type="ECO:0000313" key="7">
    <source>
        <dbReference type="Proteomes" id="UP000006272"/>
    </source>
</evidence>
<dbReference type="InterPro" id="IPR001279">
    <property type="entry name" value="Metallo-B-lactamas"/>
</dbReference>
<dbReference type="PATRIC" id="fig|1206767.3.peg.2913"/>
<gene>
    <name evidence="6" type="ORF">B193_2962</name>
</gene>
<evidence type="ECO:0000256" key="3">
    <source>
        <dbReference type="ARBA" id="ARBA00022801"/>
    </source>
</evidence>
<reference evidence="6 7" key="1">
    <citation type="submission" date="2012-07" db="EMBL/GenBank/DDBJ databases">
        <title>Draft genome sequence of Desulfovibrio magneticus str. Maddingley MBC34 obtained from a metagenomic sequence of a methanogenic enrichment isolated from coal-seam formation water in Victoria, Australia.</title>
        <authorList>
            <person name="Greenfield P."/>
            <person name="Hendry P."/>
            <person name="Li D."/>
            <person name="Rosewarne C.P."/>
            <person name="Tran-Dinh N."/>
            <person name="Elbourne L.D.H."/>
            <person name="Paulsen I.T."/>
            <person name="Midgley D.J."/>
        </authorList>
    </citation>
    <scope>NUCLEOTIDE SEQUENCE [LARGE SCALE GENOMIC DNA]</scope>
    <source>
        <strain evidence="7">Maddingley MBC34</strain>
    </source>
</reference>
<dbReference type="PANTHER" id="PTHR42978:SF3">
    <property type="entry name" value="BLR3078 PROTEIN"/>
    <property type="match status" value="1"/>
</dbReference>
<keyword evidence="3 6" id="KW-0378">Hydrolase</keyword>
<dbReference type="Pfam" id="PF00753">
    <property type="entry name" value="Lactamase_B"/>
    <property type="match status" value="1"/>
</dbReference>
<dbReference type="SMART" id="SM00849">
    <property type="entry name" value="Lactamase_B"/>
    <property type="match status" value="1"/>
</dbReference>
<organism evidence="6 7">
    <name type="scientific">Solidesulfovibrio magneticus str. Maddingley MBC34</name>
    <dbReference type="NCBI Taxonomy" id="1206767"/>
    <lineage>
        <taxon>Bacteria</taxon>
        <taxon>Pseudomonadati</taxon>
        <taxon>Thermodesulfobacteriota</taxon>
        <taxon>Desulfovibrionia</taxon>
        <taxon>Desulfovibrionales</taxon>
        <taxon>Desulfovibrionaceae</taxon>
        <taxon>Solidesulfovibrio</taxon>
    </lineage>
</organism>
<dbReference type="GO" id="GO:0016787">
    <property type="term" value="F:hydrolase activity"/>
    <property type="evidence" value="ECO:0007669"/>
    <property type="project" value="UniProtKB-KW"/>
</dbReference>
<evidence type="ECO:0000313" key="6">
    <source>
        <dbReference type="EMBL" id="EKO38356.1"/>
    </source>
</evidence>
<dbReference type="InterPro" id="IPR051013">
    <property type="entry name" value="MBL_superfamily_lactonases"/>
</dbReference>
<name>K6GMV6_9BACT</name>
<dbReference type="EMBL" id="ALAO01000257">
    <property type="protein sequence ID" value="EKO38356.1"/>
    <property type="molecule type" value="Genomic_DNA"/>
</dbReference>
<evidence type="ECO:0000256" key="1">
    <source>
        <dbReference type="ARBA" id="ARBA00007749"/>
    </source>
</evidence>
<keyword evidence="4" id="KW-0862">Zinc</keyword>
<proteinExistence type="inferred from homology"/>
<accession>K6GMV6</accession>
<dbReference type="AlphaFoldDB" id="K6GMV6"/>
<protein>
    <submittedName>
        <fullName evidence="6">Zn-dependent hydrolase, glyoxylase</fullName>
    </submittedName>
</protein>
<comment type="caution">
    <text evidence="6">The sequence shown here is derived from an EMBL/GenBank/DDBJ whole genome shotgun (WGS) entry which is preliminary data.</text>
</comment>
<comment type="similarity">
    <text evidence="1">Belongs to the metallo-beta-lactamase superfamily.</text>
</comment>
<dbReference type="SUPFAM" id="SSF56281">
    <property type="entry name" value="Metallo-hydrolase/oxidoreductase"/>
    <property type="match status" value="1"/>
</dbReference>
<dbReference type="Proteomes" id="UP000006272">
    <property type="component" value="Unassembled WGS sequence"/>
</dbReference>
<feature type="domain" description="Metallo-beta-lactamase" evidence="5">
    <location>
        <begin position="56"/>
        <end position="259"/>
    </location>
</feature>
<dbReference type="PANTHER" id="PTHR42978">
    <property type="entry name" value="QUORUM-QUENCHING LACTONASE YTNP-RELATED-RELATED"/>
    <property type="match status" value="1"/>
</dbReference>
<dbReference type="GO" id="GO:0046872">
    <property type="term" value="F:metal ion binding"/>
    <property type="evidence" value="ECO:0007669"/>
    <property type="project" value="UniProtKB-KW"/>
</dbReference>
<dbReference type="CDD" id="cd07729">
    <property type="entry name" value="AHL_lactonase_MBL-fold"/>
    <property type="match status" value="1"/>
</dbReference>
<evidence type="ECO:0000259" key="5">
    <source>
        <dbReference type="SMART" id="SM00849"/>
    </source>
</evidence>
<dbReference type="Gene3D" id="3.60.15.10">
    <property type="entry name" value="Ribonuclease Z/Hydroxyacylglutathione hydrolase-like"/>
    <property type="match status" value="1"/>
</dbReference>